<name>A0A914RS28_PAREQ</name>
<protein>
    <submittedName>
        <fullName evidence="2">Superoxide dismutase copper/zinc binding domain-containing protein</fullName>
    </submittedName>
</protein>
<accession>A0A914RS28</accession>
<dbReference type="AlphaFoldDB" id="A0A914RS28"/>
<reference evidence="2" key="1">
    <citation type="submission" date="2022-11" db="UniProtKB">
        <authorList>
            <consortium name="WormBaseParasite"/>
        </authorList>
    </citation>
    <scope>IDENTIFICATION</scope>
</reference>
<dbReference type="InterPro" id="IPR036423">
    <property type="entry name" value="SOD-like_Cu/Zn_dom_sf"/>
</dbReference>
<sequence>MLRLKGTVYGIPPGEHALLIHEYGDISDACTHVGNILLIDNERNMSAILGNVQGDGTANTEIGSLSYVC</sequence>
<keyword evidence="1" id="KW-1185">Reference proteome</keyword>
<evidence type="ECO:0000313" key="1">
    <source>
        <dbReference type="Proteomes" id="UP000887564"/>
    </source>
</evidence>
<proteinExistence type="predicted"/>
<dbReference type="Proteomes" id="UP000887564">
    <property type="component" value="Unplaced"/>
</dbReference>
<evidence type="ECO:0000313" key="2">
    <source>
        <dbReference type="WBParaSite" id="PEQ_0000910701-mRNA-1"/>
    </source>
</evidence>
<dbReference type="SUPFAM" id="SSF49329">
    <property type="entry name" value="Cu,Zn superoxide dismutase-like"/>
    <property type="match status" value="1"/>
</dbReference>
<dbReference type="GO" id="GO:0046872">
    <property type="term" value="F:metal ion binding"/>
    <property type="evidence" value="ECO:0007669"/>
    <property type="project" value="InterPro"/>
</dbReference>
<organism evidence="1 2">
    <name type="scientific">Parascaris equorum</name>
    <name type="common">Equine roundworm</name>
    <dbReference type="NCBI Taxonomy" id="6256"/>
    <lineage>
        <taxon>Eukaryota</taxon>
        <taxon>Metazoa</taxon>
        <taxon>Ecdysozoa</taxon>
        <taxon>Nematoda</taxon>
        <taxon>Chromadorea</taxon>
        <taxon>Rhabditida</taxon>
        <taxon>Spirurina</taxon>
        <taxon>Ascaridomorpha</taxon>
        <taxon>Ascaridoidea</taxon>
        <taxon>Ascarididae</taxon>
        <taxon>Parascaris</taxon>
    </lineage>
</organism>
<dbReference type="Gene3D" id="2.60.40.200">
    <property type="entry name" value="Superoxide dismutase, copper/zinc binding domain"/>
    <property type="match status" value="1"/>
</dbReference>
<dbReference type="GO" id="GO:0006801">
    <property type="term" value="P:superoxide metabolic process"/>
    <property type="evidence" value="ECO:0007669"/>
    <property type="project" value="InterPro"/>
</dbReference>
<dbReference type="WBParaSite" id="PEQ_0000910701-mRNA-1">
    <property type="protein sequence ID" value="PEQ_0000910701-mRNA-1"/>
    <property type="gene ID" value="PEQ_0000910701"/>
</dbReference>